<dbReference type="Proteomes" id="UP000238157">
    <property type="component" value="Unassembled WGS sequence"/>
</dbReference>
<dbReference type="EMBL" id="PVTR01000001">
    <property type="protein sequence ID" value="PRY90524.1"/>
    <property type="molecule type" value="Genomic_DNA"/>
</dbReference>
<name>A0A2T0WVB5_9BACT</name>
<evidence type="ECO:0000313" key="2">
    <source>
        <dbReference type="Proteomes" id="UP000238157"/>
    </source>
</evidence>
<comment type="caution">
    <text evidence="1">The sequence shown here is derived from an EMBL/GenBank/DDBJ whole genome shotgun (WGS) entry which is preliminary data.</text>
</comment>
<gene>
    <name evidence="1" type="ORF">CLW00_101185</name>
</gene>
<sequence>MLIMAIGCLFLLSCEPSSTDNNEETEELLENNEQFANEHTARLSLDYEGIYVGTLPCADCEGIETTLEIGPSYSYVKKMVYLGTDNDSIDEASGTFRWNDEGNTITLVGVDAPNQYFVGENVLFHLDMDGNRISGDLADNYSLRKIMNN</sequence>
<accession>A0A2T0WVB5</accession>
<dbReference type="InterPro" id="IPR007298">
    <property type="entry name" value="Cu-R_lipoprotein_NlpE"/>
</dbReference>
<proteinExistence type="predicted"/>
<dbReference type="AlphaFoldDB" id="A0A2T0WVB5"/>
<evidence type="ECO:0000313" key="1">
    <source>
        <dbReference type="EMBL" id="PRY90524.1"/>
    </source>
</evidence>
<keyword evidence="2" id="KW-1185">Reference proteome</keyword>
<organism evidence="1 2">
    <name type="scientific">Mongoliibacter ruber</name>
    <dbReference type="NCBI Taxonomy" id="1750599"/>
    <lineage>
        <taxon>Bacteria</taxon>
        <taxon>Pseudomonadati</taxon>
        <taxon>Bacteroidota</taxon>
        <taxon>Cytophagia</taxon>
        <taxon>Cytophagales</taxon>
        <taxon>Cyclobacteriaceae</taxon>
        <taxon>Mongoliibacter</taxon>
    </lineage>
</organism>
<reference evidence="1 2" key="1">
    <citation type="submission" date="2018-03" db="EMBL/GenBank/DDBJ databases">
        <title>Genomic Encyclopedia of Archaeal and Bacterial Type Strains, Phase II (KMG-II): from individual species to whole genera.</title>
        <authorList>
            <person name="Goeker M."/>
        </authorList>
    </citation>
    <scope>NUCLEOTIDE SEQUENCE [LARGE SCALE GENOMIC DNA]</scope>
    <source>
        <strain evidence="1 2">DSM 27929</strain>
    </source>
</reference>
<protein>
    <submittedName>
        <fullName evidence="1">NlpE-like protein</fullName>
    </submittedName>
</protein>
<dbReference type="Gene3D" id="2.40.128.640">
    <property type="match status" value="1"/>
</dbReference>
<dbReference type="Pfam" id="PF04170">
    <property type="entry name" value="NlpE"/>
    <property type="match status" value="1"/>
</dbReference>